<organism evidence="3 4">
    <name type="scientific">Canavalia gladiata</name>
    <name type="common">Sword bean</name>
    <name type="synonym">Dolichos gladiatus</name>
    <dbReference type="NCBI Taxonomy" id="3824"/>
    <lineage>
        <taxon>Eukaryota</taxon>
        <taxon>Viridiplantae</taxon>
        <taxon>Streptophyta</taxon>
        <taxon>Embryophyta</taxon>
        <taxon>Tracheophyta</taxon>
        <taxon>Spermatophyta</taxon>
        <taxon>Magnoliopsida</taxon>
        <taxon>eudicotyledons</taxon>
        <taxon>Gunneridae</taxon>
        <taxon>Pentapetalae</taxon>
        <taxon>rosids</taxon>
        <taxon>fabids</taxon>
        <taxon>Fabales</taxon>
        <taxon>Fabaceae</taxon>
        <taxon>Papilionoideae</taxon>
        <taxon>50 kb inversion clade</taxon>
        <taxon>NPAAA clade</taxon>
        <taxon>indigoferoid/millettioid clade</taxon>
        <taxon>Phaseoleae</taxon>
        <taxon>Canavalia</taxon>
    </lineage>
</organism>
<sequence length="165" mass="18881">MLRSFLTLALTDDFEPARAYLLHRSPLPTLSLGIEFETVSLGLLARTHLKVVKPSLNLKLIPRLLLLIRILLLLSLPLTVRELCLSQSRDERSSTGKAGFASYVADRSERLEDESYLIQHRTCCCIDSHLLKLYLIGFPVEVNKDRFLLANRMEIPSHFRFDCLD</sequence>
<evidence type="ECO:0000313" key="4">
    <source>
        <dbReference type="Proteomes" id="UP001367508"/>
    </source>
</evidence>
<evidence type="ECO:0000313" key="1">
    <source>
        <dbReference type="EMBL" id="KAK7298158.1"/>
    </source>
</evidence>
<dbReference type="AlphaFoldDB" id="A0AAN9PHE6"/>
<evidence type="ECO:0000313" key="3">
    <source>
        <dbReference type="EMBL" id="KAK7298458.1"/>
    </source>
</evidence>
<evidence type="ECO:0000313" key="2">
    <source>
        <dbReference type="EMBL" id="KAK7298399.1"/>
    </source>
</evidence>
<comment type="caution">
    <text evidence="3">The sequence shown here is derived from an EMBL/GenBank/DDBJ whole genome shotgun (WGS) entry which is preliminary data.</text>
</comment>
<reference evidence="3 4" key="1">
    <citation type="submission" date="2024-01" db="EMBL/GenBank/DDBJ databases">
        <title>The genomes of 5 underutilized Papilionoideae crops provide insights into root nodulation and disease resistanc.</title>
        <authorList>
            <person name="Jiang F."/>
        </authorList>
    </citation>
    <scope>NUCLEOTIDE SEQUENCE [LARGE SCALE GENOMIC DNA]</scope>
    <source>
        <strain evidence="3">LVBAO_FW01</strain>
        <tissue evidence="3">Leaves</tissue>
    </source>
</reference>
<keyword evidence="4" id="KW-1185">Reference proteome</keyword>
<name>A0AAN9PHE6_CANGL</name>
<gene>
    <name evidence="2" type="ORF">VNO77_46858</name>
    <name evidence="3" type="ORF">VNO77_46919</name>
    <name evidence="1" type="ORF">VNO77_47064</name>
</gene>
<dbReference type="EMBL" id="JAYMYQ010000028">
    <property type="protein sequence ID" value="KAK7298399.1"/>
    <property type="molecule type" value="Genomic_DNA"/>
</dbReference>
<dbReference type="EMBL" id="JAYMYQ010000031">
    <property type="protein sequence ID" value="KAK7298158.1"/>
    <property type="molecule type" value="Genomic_DNA"/>
</dbReference>
<dbReference type="EMBL" id="JAYMYQ010000028">
    <property type="protein sequence ID" value="KAK7298458.1"/>
    <property type="molecule type" value="Genomic_DNA"/>
</dbReference>
<protein>
    <submittedName>
        <fullName evidence="3">Uncharacterized protein</fullName>
    </submittedName>
</protein>
<accession>A0AAN9PHE6</accession>
<proteinExistence type="predicted"/>
<dbReference type="Proteomes" id="UP001367508">
    <property type="component" value="Unassembled WGS sequence"/>
</dbReference>